<protein>
    <recommendedName>
        <fullName evidence="11">Receptor ligand binding region domain-containing protein</fullName>
    </recommendedName>
</protein>
<evidence type="ECO:0000256" key="5">
    <source>
        <dbReference type="ARBA" id="ARBA00023170"/>
    </source>
</evidence>
<evidence type="ECO:0008006" key="11">
    <source>
        <dbReference type="Google" id="ProtNLM"/>
    </source>
</evidence>
<reference evidence="9 10" key="2">
    <citation type="journal article" date="2019" name="G3 (Bethesda)">
        <title>Hybrid Assembly of the Genome of the Entomopathogenic Nematode Steinernema carpocapsae Identifies the X-Chromosome.</title>
        <authorList>
            <person name="Serra L."/>
            <person name="Macchietto M."/>
            <person name="Macias-Munoz A."/>
            <person name="McGill C.J."/>
            <person name="Rodriguez I.M."/>
            <person name="Rodriguez B."/>
            <person name="Murad R."/>
            <person name="Mortazavi A."/>
        </authorList>
    </citation>
    <scope>NUCLEOTIDE SEQUENCE [LARGE SCALE GENOMIC DNA]</scope>
    <source>
        <strain evidence="9 10">ALL</strain>
    </source>
</reference>
<accession>A0A4U5PBD5</accession>
<feature type="signal peptide" evidence="8">
    <location>
        <begin position="1"/>
        <end position="18"/>
    </location>
</feature>
<gene>
    <name evidence="9" type="ORF">L596_008001</name>
</gene>
<evidence type="ECO:0000313" key="10">
    <source>
        <dbReference type="Proteomes" id="UP000298663"/>
    </source>
</evidence>
<dbReference type="STRING" id="34508.A0A4U5PBD5"/>
<dbReference type="AlphaFoldDB" id="A0A4U5PBD5"/>
<evidence type="ECO:0000256" key="3">
    <source>
        <dbReference type="ARBA" id="ARBA00022989"/>
    </source>
</evidence>
<feature type="compositionally biased region" description="Basic and acidic residues" evidence="7">
    <location>
        <begin position="150"/>
        <end position="161"/>
    </location>
</feature>
<comment type="caution">
    <text evidence="9">The sequence shown here is derived from an EMBL/GenBank/DDBJ whole genome shotgun (WGS) entry which is preliminary data.</text>
</comment>
<keyword evidence="4" id="KW-0472">Membrane</keyword>
<dbReference type="Gene3D" id="3.40.50.2300">
    <property type="match status" value="1"/>
</dbReference>
<dbReference type="EMBL" id="AZBU02000002">
    <property type="protein sequence ID" value="TKR93576.1"/>
    <property type="molecule type" value="Genomic_DNA"/>
</dbReference>
<feature type="region of interest" description="Disordered" evidence="7">
    <location>
        <begin position="190"/>
        <end position="238"/>
    </location>
</feature>
<keyword evidence="3" id="KW-1133">Transmembrane helix</keyword>
<feature type="chain" id="PRO_5020431931" description="Receptor ligand binding region domain-containing protein" evidence="8">
    <location>
        <begin position="19"/>
        <end position="249"/>
    </location>
</feature>
<dbReference type="GO" id="GO:0004930">
    <property type="term" value="F:G protein-coupled receptor activity"/>
    <property type="evidence" value="ECO:0007669"/>
    <property type="project" value="InterPro"/>
</dbReference>
<evidence type="ECO:0000256" key="2">
    <source>
        <dbReference type="ARBA" id="ARBA00022692"/>
    </source>
</evidence>
<keyword evidence="10" id="KW-1185">Reference proteome</keyword>
<keyword evidence="2" id="KW-0812">Transmembrane</keyword>
<dbReference type="InterPro" id="IPR000337">
    <property type="entry name" value="GPCR_3"/>
</dbReference>
<dbReference type="Proteomes" id="UP000298663">
    <property type="component" value="Unassembled WGS sequence"/>
</dbReference>
<dbReference type="InterPro" id="IPR028082">
    <property type="entry name" value="Peripla_BP_I"/>
</dbReference>
<name>A0A4U5PBD5_STECR</name>
<dbReference type="OrthoDB" id="5824125at2759"/>
<evidence type="ECO:0000256" key="1">
    <source>
        <dbReference type="ARBA" id="ARBA00004141"/>
    </source>
</evidence>
<proteinExistence type="predicted"/>
<feature type="compositionally biased region" description="Low complexity" evidence="7">
    <location>
        <begin position="198"/>
        <end position="235"/>
    </location>
</feature>
<dbReference type="PANTHER" id="PTHR24060">
    <property type="entry name" value="METABOTROPIC GLUTAMATE RECEPTOR"/>
    <property type="match status" value="1"/>
</dbReference>
<comment type="subcellular location">
    <subcellularLocation>
        <location evidence="1">Membrane</location>
        <topology evidence="1">Multi-pass membrane protein</topology>
    </subcellularLocation>
</comment>
<evidence type="ECO:0000256" key="4">
    <source>
        <dbReference type="ARBA" id="ARBA00023136"/>
    </source>
</evidence>
<keyword evidence="6" id="KW-0325">Glycoprotein</keyword>
<feature type="region of interest" description="Disordered" evidence="7">
    <location>
        <begin position="142"/>
        <end position="168"/>
    </location>
</feature>
<evidence type="ECO:0000313" key="9">
    <source>
        <dbReference type="EMBL" id="TKR93576.1"/>
    </source>
</evidence>
<dbReference type="PRINTS" id="PR00248">
    <property type="entry name" value="GPCRMGR"/>
</dbReference>
<keyword evidence="5" id="KW-0675">Receptor</keyword>
<dbReference type="GO" id="GO:0016020">
    <property type="term" value="C:membrane"/>
    <property type="evidence" value="ECO:0007669"/>
    <property type="project" value="UniProtKB-SubCell"/>
</dbReference>
<reference evidence="9 10" key="1">
    <citation type="journal article" date="2015" name="Genome Biol.">
        <title>Comparative genomics of Steinernema reveals deeply conserved gene regulatory networks.</title>
        <authorList>
            <person name="Dillman A.R."/>
            <person name="Macchietto M."/>
            <person name="Porter C.F."/>
            <person name="Rogers A."/>
            <person name="Williams B."/>
            <person name="Antoshechkin I."/>
            <person name="Lee M.M."/>
            <person name="Goodwin Z."/>
            <person name="Lu X."/>
            <person name="Lewis E.E."/>
            <person name="Goodrich-Blair H."/>
            <person name="Stock S.P."/>
            <person name="Adams B.J."/>
            <person name="Sternberg P.W."/>
            <person name="Mortazavi A."/>
        </authorList>
    </citation>
    <scope>NUCLEOTIDE SEQUENCE [LARGE SCALE GENOMIC DNA]</scope>
    <source>
        <strain evidence="9 10">ALL</strain>
    </source>
</reference>
<organism evidence="9 10">
    <name type="scientific">Steinernema carpocapsae</name>
    <name type="common">Entomopathogenic nematode</name>
    <dbReference type="NCBI Taxonomy" id="34508"/>
    <lineage>
        <taxon>Eukaryota</taxon>
        <taxon>Metazoa</taxon>
        <taxon>Ecdysozoa</taxon>
        <taxon>Nematoda</taxon>
        <taxon>Chromadorea</taxon>
        <taxon>Rhabditida</taxon>
        <taxon>Tylenchina</taxon>
        <taxon>Panagrolaimomorpha</taxon>
        <taxon>Strongyloidoidea</taxon>
        <taxon>Steinernematidae</taxon>
        <taxon>Steinernema</taxon>
    </lineage>
</organism>
<evidence type="ECO:0000256" key="8">
    <source>
        <dbReference type="SAM" id="SignalP"/>
    </source>
</evidence>
<evidence type="ECO:0000256" key="6">
    <source>
        <dbReference type="ARBA" id="ARBA00023180"/>
    </source>
</evidence>
<sequence length="249" mass="28203">MLYSHVGLLVVRLLETVAKTTVQQSARMLVADLPGDVQIGALFPVHRQIAGTEGCGPIWEQYGIQRAEIALNTIEELNKQLPFRLGISIRDSCWNERIAMEQVEFENKERYYIMCLDDSVSERWRGRPVFLLRENRLREEKVARHSAGRSRQELNHDRRPESAPGKLKCASNPLILPYFRCSESLRSAIRRPRRTSRTRINSATTSASSPPTCGKRVPSGTSSTTSTGPTSPQSTAPVRPHSFFRFFFT</sequence>
<dbReference type="SUPFAM" id="SSF53822">
    <property type="entry name" value="Periplasmic binding protein-like I"/>
    <property type="match status" value="1"/>
</dbReference>
<dbReference type="InterPro" id="IPR050726">
    <property type="entry name" value="mGluR"/>
</dbReference>
<keyword evidence="8" id="KW-0732">Signal</keyword>
<evidence type="ECO:0000256" key="7">
    <source>
        <dbReference type="SAM" id="MobiDB-lite"/>
    </source>
</evidence>